<dbReference type="PATRIC" id="fig|1437824.5.peg.2614"/>
<evidence type="ECO:0000313" key="6">
    <source>
        <dbReference type="EMBL" id="CDM25097.1"/>
    </source>
</evidence>
<accession>W8X4V8</accession>
<comment type="similarity">
    <text evidence="1 5">Belongs to the DNA glycosylase MPG family.</text>
</comment>
<gene>
    <name evidence="6" type="ORF">BN940_13236</name>
</gene>
<keyword evidence="6" id="KW-0326">Glycosidase</keyword>
<proteinExistence type="inferred from homology"/>
<dbReference type="InterPro" id="IPR036995">
    <property type="entry name" value="MPG_sf"/>
</dbReference>
<dbReference type="AlphaFoldDB" id="W8X4V8"/>
<evidence type="ECO:0000256" key="2">
    <source>
        <dbReference type="ARBA" id="ARBA00022763"/>
    </source>
</evidence>
<evidence type="ECO:0000313" key="7">
    <source>
        <dbReference type="Proteomes" id="UP000019805"/>
    </source>
</evidence>
<dbReference type="GO" id="GO:0003677">
    <property type="term" value="F:DNA binding"/>
    <property type="evidence" value="ECO:0007669"/>
    <property type="project" value="InterPro"/>
</dbReference>
<dbReference type="InterPro" id="IPR003180">
    <property type="entry name" value="MPG"/>
</dbReference>
<evidence type="ECO:0000256" key="5">
    <source>
        <dbReference type="HAMAP-Rule" id="MF_00527"/>
    </source>
</evidence>
<evidence type="ECO:0000256" key="3">
    <source>
        <dbReference type="ARBA" id="ARBA00022801"/>
    </source>
</evidence>
<reference evidence="6 7" key="1">
    <citation type="journal article" date="2014" name="BMC Microbiol.">
        <title>The oxygen-independent metabolism of cyclic monoterpenes in Castellaniella defragrans 65Phen.</title>
        <authorList>
            <person name="Petasch J."/>
            <person name="Disch E.M."/>
            <person name="Markert S."/>
            <person name="Becher D."/>
            <person name="Schweder T."/>
            <person name="Huttel B."/>
            <person name="Reinhardt R."/>
            <person name="Harder J."/>
        </authorList>
    </citation>
    <scope>NUCLEOTIDE SEQUENCE [LARGE SCALE GENOMIC DNA]</scope>
    <source>
        <strain evidence="6">65Phen</strain>
    </source>
</reference>
<dbReference type="NCBIfam" id="NF002003">
    <property type="entry name" value="PRK00802.1-3"/>
    <property type="match status" value="1"/>
</dbReference>
<dbReference type="NCBIfam" id="TIGR00567">
    <property type="entry name" value="3mg"/>
    <property type="match status" value="1"/>
</dbReference>
<dbReference type="GO" id="GO:0006284">
    <property type="term" value="P:base-excision repair"/>
    <property type="evidence" value="ECO:0007669"/>
    <property type="project" value="InterPro"/>
</dbReference>
<dbReference type="STRING" id="1437824.BN940_13236"/>
<dbReference type="HOGENOM" id="CLU_060471_3_0_4"/>
<dbReference type="FunFam" id="3.10.300.10:FF:000001">
    <property type="entry name" value="Putative 3-methyladenine DNA glycosylase"/>
    <property type="match status" value="1"/>
</dbReference>
<protein>
    <recommendedName>
        <fullName evidence="5">Putative 3-methyladenine DNA glycosylase</fullName>
        <ecNumber evidence="5">3.2.2.-</ecNumber>
    </recommendedName>
</protein>
<dbReference type="Gene3D" id="3.10.300.10">
    <property type="entry name" value="Methylpurine-DNA glycosylase (MPG)"/>
    <property type="match status" value="2"/>
</dbReference>
<dbReference type="InterPro" id="IPR011034">
    <property type="entry name" value="Formyl_transferase-like_C_sf"/>
</dbReference>
<dbReference type="PANTHER" id="PTHR10429:SF0">
    <property type="entry name" value="DNA-3-METHYLADENINE GLYCOSYLASE"/>
    <property type="match status" value="1"/>
</dbReference>
<name>W8X4V8_CASD6</name>
<dbReference type="CDD" id="cd00540">
    <property type="entry name" value="AAG"/>
    <property type="match status" value="1"/>
</dbReference>
<dbReference type="PANTHER" id="PTHR10429">
    <property type="entry name" value="DNA-3-METHYLADENINE GLYCOSYLASE"/>
    <property type="match status" value="1"/>
</dbReference>
<dbReference type="EC" id="3.2.2.-" evidence="5"/>
<dbReference type="GO" id="GO:0003905">
    <property type="term" value="F:alkylbase DNA N-glycosylase activity"/>
    <property type="evidence" value="ECO:0007669"/>
    <property type="project" value="InterPro"/>
</dbReference>
<keyword evidence="3 5" id="KW-0378">Hydrolase</keyword>
<dbReference type="HAMAP" id="MF_00527">
    <property type="entry name" value="3MGH"/>
    <property type="match status" value="1"/>
</dbReference>
<dbReference type="eggNOG" id="COG2094">
    <property type="taxonomic scope" value="Bacteria"/>
</dbReference>
<sequence>MGRGGPQLMAATAPLSRLVTPADPLQGDCRRLDRAFYDRPVETVARDLLGRLLVHATPAGPRIGRIVEVEAYLGPGDLAAHTARGRTARTRAMFGPPGHAYVYLIYGMHHCMNVVTGPEGSGTAVLLRALAPVLGLDASTSGPGRLCRAMGVTRDHYGIDLCGDTLWLARDDAPPPAEIAAGPRIGVDYAGEWAAKPLRFFVPGHPAVSRAPKKTGPTAA</sequence>
<keyword evidence="7" id="KW-1185">Reference proteome</keyword>
<dbReference type="EMBL" id="HG916765">
    <property type="protein sequence ID" value="CDM25097.1"/>
    <property type="molecule type" value="Genomic_DNA"/>
</dbReference>
<keyword evidence="4 5" id="KW-0234">DNA repair</keyword>
<evidence type="ECO:0000256" key="4">
    <source>
        <dbReference type="ARBA" id="ARBA00023204"/>
    </source>
</evidence>
<organism evidence="6 7">
    <name type="scientific">Castellaniella defragrans (strain DSM 12143 / CCUG 39792 / 65Phen)</name>
    <name type="common">Alcaligenes defragrans</name>
    <dbReference type="NCBI Taxonomy" id="1437824"/>
    <lineage>
        <taxon>Bacteria</taxon>
        <taxon>Pseudomonadati</taxon>
        <taxon>Pseudomonadota</taxon>
        <taxon>Betaproteobacteria</taxon>
        <taxon>Burkholderiales</taxon>
        <taxon>Alcaligenaceae</taxon>
        <taxon>Castellaniella</taxon>
    </lineage>
</organism>
<dbReference type="SUPFAM" id="SSF50486">
    <property type="entry name" value="FMT C-terminal domain-like"/>
    <property type="match status" value="1"/>
</dbReference>
<evidence type="ECO:0000256" key="1">
    <source>
        <dbReference type="ARBA" id="ARBA00009232"/>
    </source>
</evidence>
<keyword evidence="2 5" id="KW-0227">DNA damage</keyword>
<dbReference type="Pfam" id="PF02245">
    <property type="entry name" value="Pur_DNA_glyco"/>
    <property type="match status" value="1"/>
</dbReference>
<dbReference type="KEGG" id="cdn:BN940_13236"/>
<dbReference type="Proteomes" id="UP000019805">
    <property type="component" value="Chromosome"/>
</dbReference>